<dbReference type="GO" id="GO:0015225">
    <property type="term" value="F:biotin transmembrane transporter activity"/>
    <property type="evidence" value="ECO:0007669"/>
    <property type="project" value="InterPro"/>
</dbReference>
<dbReference type="PANTHER" id="PTHR34295">
    <property type="entry name" value="BIOTIN TRANSPORTER BIOY"/>
    <property type="match status" value="1"/>
</dbReference>
<protein>
    <submittedName>
        <fullName evidence="3">Biotin transporter BioY</fullName>
    </submittedName>
</protein>
<keyword evidence="2" id="KW-1133">Transmembrane helix</keyword>
<dbReference type="GO" id="GO:0005886">
    <property type="term" value="C:plasma membrane"/>
    <property type="evidence" value="ECO:0007669"/>
    <property type="project" value="InterPro"/>
</dbReference>
<keyword evidence="2" id="KW-0472">Membrane</keyword>
<feature type="non-terminal residue" evidence="3">
    <location>
        <position position="1"/>
    </location>
</feature>
<sequence>LVGALAERGWDRRFGSMLVAMLLGSTVIFALGLAQLARFVPQSQLLAAGLLPFVPGDLVKSVLASLAFPFAWRFAHERGGIGA</sequence>
<reference evidence="3 4" key="1">
    <citation type="journal article" date="2019" name="Nat. Microbiol.">
        <title>Mediterranean grassland soil C-N compound turnover is dependent on rainfall and depth, and is mediated by genomically divergent microorganisms.</title>
        <authorList>
            <person name="Diamond S."/>
            <person name="Andeer P.F."/>
            <person name="Li Z."/>
            <person name="Crits-Christoph A."/>
            <person name="Burstein D."/>
            <person name="Anantharaman K."/>
            <person name="Lane K.R."/>
            <person name="Thomas B.C."/>
            <person name="Pan C."/>
            <person name="Northen T.R."/>
            <person name="Banfield J.F."/>
        </authorList>
    </citation>
    <scope>NUCLEOTIDE SEQUENCE [LARGE SCALE GENOMIC DNA]</scope>
    <source>
        <strain evidence="3">WS_2</strain>
    </source>
</reference>
<keyword evidence="2" id="KW-0812">Transmembrane</keyword>
<name>A0A538S907_UNCEI</name>
<feature type="transmembrane region" description="Helical" evidence="2">
    <location>
        <begin position="18"/>
        <end position="38"/>
    </location>
</feature>
<accession>A0A538S907</accession>
<evidence type="ECO:0000313" key="4">
    <source>
        <dbReference type="Proteomes" id="UP000317716"/>
    </source>
</evidence>
<evidence type="ECO:0000313" key="3">
    <source>
        <dbReference type="EMBL" id="TMQ47859.1"/>
    </source>
</evidence>
<dbReference type="PANTHER" id="PTHR34295:SF1">
    <property type="entry name" value="BIOTIN TRANSPORTER BIOY"/>
    <property type="match status" value="1"/>
</dbReference>
<dbReference type="EMBL" id="VBOS01000508">
    <property type="protein sequence ID" value="TMQ47859.1"/>
    <property type="molecule type" value="Genomic_DNA"/>
</dbReference>
<proteinExistence type="inferred from homology"/>
<comment type="similarity">
    <text evidence="1">Belongs to the BioY family.</text>
</comment>
<comment type="caution">
    <text evidence="3">The sequence shown here is derived from an EMBL/GenBank/DDBJ whole genome shotgun (WGS) entry which is preliminary data.</text>
</comment>
<dbReference type="InterPro" id="IPR003784">
    <property type="entry name" value="BioY"/>
</dbReference>
<dbReference type="AlphaFoldDB" id="A0A538S907"/>
<evidence type="ECO:0000256" key="2">
    <source>
        <dbReference type="SAM" id="Phobius"/>
    </source>
</evidence>
<evidence type="ECO:0000256" key="1">
    <source>
        <dbReference type="ARBA" id="ARBA00010692"/>
    </source>
</evidence>
<dbReference type="Proteomes" id="UP000317716">
    <property type="component" value="Unassembled WGS sequence"/>
</dbReference>
<gene>
    <name evidence="3" type="ORF">E6K72_13585</name>
</gene>
<dbReference type="Pfam" id="PF02632">
    <property type="entry name" value="BioY"/>
    <property type="match status" value="1"/>
</dbReference>
<dbReference type="Gene3D" id="1.10.1760.20">
    <property type="match status" value="1"/>
</dbReference>
<organism evidence="3 4">
    <name type="scientific">Eiseniibacteriota bacterium</name>
    <dbReference type="NCBI Taxonomy" id="2212470"/>
    <lineage>
        <taxon>Bacteria</taxon>
        <taxon>Candidatus Eiseniibacteriota</taxon>
    </lineage>
</organism>